<dbReference type="Proteomes" id="UP001205105">
    <property type="component" value="Unassembled WGS sequence"/>
</dbReference>
<name>A0AAD5GX11_9CHLO</name>
<evidence type="ECO:0000256" key="2">
    <source>
        <dbReference type="ARBA" id="ARBA00022692"/>
    </source>
</evidence>
<sequence length="353" mass="39097">MTVEAPRTPMSQQEESVLKKVVTAYTYVAVWIALSGAVIMYNKYLLAYRGFPYPITLTMWCVCMRLGTCSSVLRWPIGLVKSGKVQAISMDRDTYVRAIVPIGACYAITLWVGNAAYLYLSIAFIQMLKALMPVAVFTVGCLFKTDKFNWSTMLNMGLVTLGVAVASYGELNFNIVGVMFQLGSIFSESIRLVMVQILLQSRGLKLNPVTTLYFVAPCCFCFLLIPFFALEAGKLAADPNLDLNPFIFITNALAAFGLNMAVFLLIGKTSALTMNIAGVVKDWMLIGLSVWMFKSAVSGLNLFGYFIAFLAVCWYNYRKLQAMQQQAAGNLQPVKSDAQLSERTPLKSVDEEK</sequence>
<evidence type="ECO:0000256" key="1">
    <source>
        <dbReference type="ARBA" id="ARBA00004141"/>
    </source>
</evidence>
<dbReference type="AlphaFoldDB" id="A0AAD5GX11"/>
<feature type="transmembrane region" description="Helical" evidence="6">
    <location>
        <begin position="118"/>
        <end position="143"/>
    </location>
</feature>
<protein>
    <recommendedName>
        <fullName evidence="7">Sugar phosphate transporter domain-containing protein</fullName>
    </recommendedName>
</protein>
<dbReference type="InterPro" id="IPR050186">
    <property type="entry name" value="TPT_transporter"/>
</dbReference>
<feature type="transmembrane region" description="Helical" evidence="6">
    <location>
        <begin position="21"/>
        <end position="41"/>
    </location>
</feature>
<reference evidence="8" key="1">
    <citation type="submission" date="2020-11" db="EMBL/GenBank/DDBJ databases">
        <title>Chlorella ohadii genome sequencing and assembly.</title>
        <authorList>
            <person name="Murik O."/>
            <person name="Treves H."/>
            <person name="Kedem I."/>
            <person name="Shotland Y."/>
            <person name="Kaplan A."/>
        </authorList>
    </citation>
    <scope>NUCLEOTIDE SEQUENCE</scope>
    <source>
        <strain evidence="8">1</strain>
    </source>
</reference>
<keyword evidence="9" id="KW-1185">Reference proteome</keyword>
<evidence type="ECO:0000256" key="5">
    <source>
        <dbReference type="SAM" id="MobiDB-lite"/>
    </source>
</evidence>
<dbReference type="Pfam" id="PF03151">
    <property type="entry name" value="TPT"/>
    <property type="match status" value="1"/>
</dbReference>
<feature type="transmembrane region" description="Helical" evidence="6">
    <location>
        <begin position="53"/>
        <end position="73"/>
    </location>
</feature>
<keyword evidence="3 6" id="KW-1133">Transmembrane helix</keyword>
<evidence type="ECO:0000259" key="7">
    <source>
        <dbReference type="Pfam" id="PF03151"/>
    </source>
</evidence>
<evidence type="ECO:0000256" key="3">
    <source>
        <dbReference type="ARBA" id="ARBA00022989"/>
    </source>
</evidence>
<dbReference type="GO" id="GO:0016020">
    <property type="term" value="C:membrane"/>
    <property type="evidence" value="ECO:0007669"/>
    <property type="project" value="UniProtKB-SubCell"/>
</dbReference>
<evidence type="ECO:0000256" key="6">
    <source>
        <dbReference type="SAM" id="Phobius"/>
    </source>
</evidence>
<feature type="domain" description="Sugar phosphate transporter" evidence="7">
    <location>
        <begin position="26"/>
        <end position="316"/>
    </location>
</feature>
<dbReference type="EMBL" id="JADXDR010000261">
    <property type="protein sequence ID" value="KAI7835474.1"/>
    <property type="molecule type" value="Genomic_DNA"/>
</dbReference>
<evidence type="ECO:0000313" key="9">
    <source>
        <dbReference type="Proteomes" id="UP001205105"/>
    </source>
</evidence>
<evidence type="ECO:0000313" key="8">
    <source>
        <dbReference type="EMBL" id="KAI7835474.1"/>
    </source>
</evidence>
<feature type="compositionally biased region" description="Basic and acidic residues" evidence="5">
    <location>
        <begin position="344"/>
        <end position="353"/>
    </location>
</feature>
<keyword evidence="4 6" id="KW-0472">Membrane</keyword>
<dbReference type="InterPro" id="IPR004853">
    <property type="entry name" value="Sugar_P_trans_dom"/>
</dbReference>
<feature type="region of interest" description="Disordered" evidence="5">
    <location>
        <begin position="334"/>
        <end position="353"/>
    </location>
</feature>
<feature type="transmembrane region" description="Helical" evidence="6">
    <location>
        <begin position="150"/>
        <end position="169"/>
    </location>
</feature>
<organism evidence="8 9">
    <name type="scientific">Chlorella ohadii</name>
    <dbReference type="NCBI Taxonomy" id="2649997"/>
    <lineage>
        <taxon>Eukaryota</taxon>
        <taxon>Viridiplantae</taxon>
        <taxon>Chlorophyta</taxon>
        <taxon>core chlorophytes</taxon>
        <taxon>Trebouxiophyceae</taxon>
        <taxon>Chlorellales</taxon>
        <taxon>Chlorellaceae</taxon>
        <taxon>Chlorella clade</taxon>
        <taxon>Chlorella</taxon>
    </lineage>
</organism>
<comment type="subcellular location">
    <subcellularLocation>
        <location evidence="1">Membrane</location>
        <topology evidence="1">Multi-pass membrane protein</topology>
    </subcellularLocation>
</comment>
<keyword evidence="2 6" id="KW-0812">Transmembrane</keyword>
<feature type="transmembrane region" description="Helical" evidence="6">
    <location>
        <begin position="94"/>
        <end position="112"/>
    </location>
</feature>
<feature type="transmembrane region" description="Helical" evidence="6">
    <location>
        <begin position="175"/>
        <end position="199"/>
    </location>
</feature>
<dbReference type="PANTHER" id="PTHR11132">
    <property type="entry name" value="SOLUTE CARRIER FAMILY 35"/>
    <property type="match status" value="1"/>
</dbReference>
<evidence type="ECO:0000256" key="4">
    <source>
        <dbReference type="ARBA" id="ARBA00023136"/>
    </source>
</evidence>
<gene>
    <name evidence="8" type="ORF">COHA_010631</name>
</gene>
<proteinExistence type="predicted"/>
<feature type="transmembrane region" description="Helical" evidence="6">
    <location>
        <begin position="211"/>
        <end position="230"/>
    </location>
</feature>
<accession>A0AAD5GX11</accession>
<comment type="caution">
    <text evidence="8">The sequence shown here is derived from an EMBL/GenBank/DDBJ whole genome shotgun (WGS) entry which is preliminary data.</text>
</comment>
<feature type="transmembrane region" description="Helical" evidence="6">
    <location>
        <begin position="245"/>
        <end position="265"/>
    </location>
</feature>
<feature type="transmembrane region" description="Helical" evidence="6">
    <location>
        <begin position="299"/>
        <end position="317"/>
    </location>
</feature>
<feature type="transmembrane region" description="Helical" evidence="6">
    <location>
        <begin position="272"/>
        <end position="293"/>
    </location>
</feature>